<dbReference type="InterPro" id="IPR054354">
    <property type="entry name" value="DYNC2H1-like_lid"/>
</dbReference>
<name>A0AAD5SGH6_9FUNG</name>
<evidence type="ECO:0000256" key="20">
    <source>
        <dbReference type="SAM" id="MobiDB-lite"/>
    </source>
</evidence>
<organism evidence="22 23">
    <name type="scientific">Rhizophlyctis rosea</name>
    <dbReference type="NCBI Taxonomy" id="64517"/>
    <lineage>
        <taxon>Eukaryota</taxon>
        <taxon>Fungi</taxon>
        <taxon>Fungi incertae sedis</taxon>
        <taxon>Chytridiomycota</taxon>
        <taxon>Chytridiomycota incertae sedis</taxon>
        <taxon>Chytridiomycetes</taxon>
        <taxon>Rhizophlyctidales</taxon>
        <taxon>Rhizophlyctidaceae</taxon>
        <taxon>Rhizophlyctis</taxon>
    </lineage>
</organism>
<dbReference type="Gene3D" id="1.10.8.710">
    <property type="match status" value="1"/>
</dbReference>
<reference evidence="22" key="1">
    <citation type="submission" date="2020-05" db="EMBL/GenBank/DDBJ databases">
        <title>Phylogenomic resolution of chytrid fungi.</title>
        <authorList>
            <person name="Stajich J.E."/>
            <person name="Amses K."/>
            <person name="Simmons R."/>
            <person name="Seto K."/>
            <person name="Myers J."/>
            <person name="Bonds A."/>
            <person name="Quandt C.A."/>
            <person name="Barry K."/>
            <person name="Liu P."/>
            <person name="Grigoriev I."/>
            <person name="Longcore J.E."/>
            <person name="James T.Y."/>
        </authorList>
    </citation>
    <scope>NUCLEOTIDE SEQUENCE</scope>
    <source>
        <strain evidence="22">JEL0318</strain>
    </source>
</reference>
<dbReference type="Pfam" id="PF22597">
    <property type="entry name" value="DYN_lid"/>
    <property type="match status" value="1"/>
</dbReference>
<dbReference type="FunFam" id="3.40.50.300:FF:000044">
    <property type="entry name" value="Dynein heavy chain 5, axonemal"/>
    <property type="match status" value="1"/>
</dbReference>
<evidence type="ECO:0000256" key="11">
    <source>
        <dbReference type="ARBA" id="ARBA00022846"/>
    </source>
</evidence>
<evidence type="ECO:0000256" key="12">
    <source>
        <dbReference type="ARBA" id="ARBA00023017"/>
    </source>
</evidence>
<dbReference type="Pfam" id="PF12780">
    <property type="entry name" value="AAA_8"/>
    <property type="match status" value="1"/>
</dbReference>
<comment type="subunit">
    <text evidence="4">Consists of at least two heavy chains and a number of intermediate and light chains.</text>
</comment>
<evidence type="ECO:0000256" key="7">
    <source>
        <dbReference type="ARBA" id="ARBA00022701"/>
    </source>
</evidence>
<evidence type="ECO:0000256" key="5">
    <source>
        <dbReference type="ARBA" id="ARBA00022197"/>
    </source>
</evidence>
<feature type="region of interest" description="Disordered" evidence="20">
    <location>
        <begin position="372"/>
        <end position="403"/>
    </location>
</feature>
<dbReference type="InterPro" id="IPR035706">
    <property type="entry name" value="AAA_9"/>
</dbReference>
<evidence type="ECO:0000256" key="18">
    <source>
        <dbReference type="ARBA" id="ARBA00033439"/>
    </source>
</evidence>
<keyword evidence="23" id="KW-1185">Reference proteome</keyword>
<feature type="domain" description="AAA+ ATPase" evidence="21">
    <location>
        <begin position="1628"/>
        <end position="1767"/>
    </location>
</feature>
<dbReference type="InterPro" id="IPR026983">
    <property type="entry name" value="DHC"/>
</dbReference>
<evidence type="ECO:0000313" key="22">
    <source>
        <dbReference type="EMBL" id="KAJ3054185.1"/>
    </source>
</evidence>
<keyword evidence="14" id="KW-0969">Cilium</keyword>
<dbReference type="Pfam" id="PF12781">
    <property type="entry name" value="AAA_9"/>
    <property type="match status" value="1"/>
</dbReference>
<dbReference type="Pfam" id="PF12777">
    <property type="entry name" value="MT"/>
    <property type="match status" value="1"/>
</dbReference>
<dbReference type="FunFam" id="3.20.180.20:FF:000003">
    <property type="entry name" value="Dynein heavy chain 12, axonemal"/>
    <property type="match status" value="1"/>
</dbReference>
<dbReference type="InterPro" id="IPR041658">
    <property type="entry name" value="AAA_lid_11"/>
</dbReference>
<dbReference type="Pfam" id="PF03028">
    <property type="entry name" value="Dynein_heavy"/>
    <property type="match status" value="1"/>
</dbReference>
<dbReference type="FunFam" id="1.10.8.1220:FF:000001">
    <property type="entry name" value="Dynein axonemal heavy chain 5"/>
    <property type="match status" value="1"/>
</dbReference>
<dbReference type="EMBL" id="JADGJD010000153">
    <property type="protein sequence ID" value="KAJ3054185.1"/>
    <property type="molecule type" value="Genomic_DNA"/>
</dbReference>
<evidence type="ECO:0000313" key="23">
    <source>
        <dbReference type="Proteomes" id="UP001212841"/>
    </source>
</evidence>
<dbReference type="Gene3D" id="1.10.8.1220">
    <property type="match status" value="1"/>
</dbReference>
<dbReference type="FunFam" id="1.10.8.720:FF:000001">
    <property type="entry name" value="dynein heavy chain 7, axonemal"/>
    <property type="match status" value="1"/>
</dbReference>
<dbReference type="SMART" id="SM00382">
    <property type="entry name" value="AAA"/>
    <property type="match status" value="3"/>
</dbReference>
<feature type="compositionally biased region" description="Low complexity" evidence="20">
    <location>
        <begin position="305"/>
        <end position="322"/>
    </location>
</feature>
<evidence type="ECO:0000256" key="10">
    <source>
        <dbReference type="ARBA" id="ARBA00022840"/>
    </source>
</evidence>
<evidence type="ECO:0000256" key="16">
    <source>
        <dbReference type="ARBA" id="ARBA00023212"/>
    </source>
</evidence>
<dbReference type="InterPro" id="IPR042222">
    <property type="entry name" value="Dynein_2_N"/>
</dbReference>
<dbReference type="Proteomes" id="UP001212841">
    <property type="component" value="Unassembled WGS sequence"/>
</dbReference>
<dbReference type="FunFam" id="3.40.50.300:FF:000223">
    <property type="entry name" value="Dynein heavy chain 3, axonemal"/>
    <property type="match status" value="1"/>
</dbReference>
<feature type="region of interest" description="Disordered" evidence="20">
    <location>
        <begin position="130"/>
        <end position="163"/>
    </location>
</feature>
<evidence type="ECO:0000256" key="9">
    <source>
        <dbReference type="ARBA" id="ARBA00022741"/>
    </source>
</evidence>
<dbReference type="FunFam" id="3.40.50.300:FF:002141">
    <property type="entry name" value="Dynein heavy chain"/>
    <property type="match status" value="1"/>
</dbReference>
<keyword evidence="9" id="KW-0547">Nucleotide-binding</keyword>
<dbReference type="GO" id="GO:0031514">
    <property type="term" value="C:motile cilium"/>
    <property type="evidence" value="ECO:0007669"/>
    <property type="project" value="UniProtKB-SubCell"/>
</dbReference>
<dbReference type="PANTHER" id="PTHR22878">
    <property type="entry name" value="DYNEIN HEAVY CHAIN 6, AXONEMAL-LIKE-RELATED"/>
    <property type="match status" value="1"/>
</dbReference>
<dbReference type="PANTHER" id="PTHR22878:SF73">
    <property type="entry name" value="DYNEIN AXONEMAL HEAVY CHAIN 1"/>
    <property type="match status" value="1"/>
</dbReference>
<evidence type="ECO:0000256" key="6">
    <source>
        <dbReference type="ARBA" id="ARBA00022490"/>
    </source>
</evidence>
<evidence type="ECO:0000256" key="14">
    <source>
        <dbReference type="ARBA" id="ARBA00023069"/>
    </source>
</evidence>
<evidence type="ECO:0000259" key="21">
    <source>
        <dbReference type="SMART" id="SM00382"/>
    </source>
</evidence>
<evidence type="ECO:0000256" key="8">
    <source>
        <dbReference type="ARBA" id="ARBA00022737"/>
    </source>
</evidence>
<dbReference type="FunFam" id="1.20.140.100:FF:000004">
    <property type="entry name" value="Dynein axonemal heavy chain 6"/>
    <property type="match status" value="1"/>
</dbReference>
<evidence type="ECO:0000256" key="3">
    <source>
        <dbReference type="ARBA" id="ARBA00008887"/>
    </source>
</evidence>
<keyword evidence="16" id="KW-0206">Cytoskeleton</keyword>
<dbReference type="Gene3D" id="1.20.920.30">
    <property type="match status" value="1"/>
</dbReference>
<dbReference type="InterPro" id="IPR041228">
    <property type="entry name" value="Dynein_C"/>
</dbReference>
<dbReference type="GO" id="GO:0005858">
    <property type="term" value="C:axonemal dynein complex"/>
    <property type="evidence" value="ECO:0007669"/>
    <property type="project" value="UniProtKB-ARBA"/>
</dbReference>
<dbReference type="Gene3D" id="1.10.287.2620">
    <property type="match status" value="1"/>
</dbReference>
<dbReference type="Gene3D" id="3.40.50.300">
    <property type="entry name" value="P-loop containing nucleotide triphosphate hydrolases"/>
    <property type="match status" value="5"/>
</dbReference>
<dbReference type="FunFam" id="3.10.490.20:FF:000001">
    <property type="entry name" value="dynein heavy chain 7, axonemal"/>
    <property type="match status" value="1"/>
</dbReference>
<keyword evidence="13 19" id="KW-0175">Coiled coil</keyword>
<feature type="compositionally biased region" description="Acidic residues" evidence="20">
    <location>
        <begin position="377"/>
        <end position="395"/>
    </location>
</feature>
<dbReference type="Pfam" id="PF18198">
    <property type="entry name" value="AAA_lid_11"/>
    <property type="match status" value="1"/>
</dbReference>
<evidence type="ECO:0000256" key="15">
    <source>
        <dbReference type="ARBA" id="ARBA00023175"/>
    </source>
</evidence>
<keyword evidence="17" id="KW-0966">Cell projection</keyword>
<feature type="compositionally biased region" description="Low complexity" evidence="20">
    <location>
        <begin position="147"/>
        <end position="158"/>
    </location>
</feature>
<comment type="caution">
    <text evidence="22">The sequence shown here is derived from an EMBL/GenBank/DDBJ whole genome shotgun (WGS) entry which is preliminary data.</text>
</comment>
<keyword evidence="6" id="KW-0963">Cytoplasm</keyword>
<dbReference type="Gene3D" id="1.10.8.720">
    <property type="entry name" value="Region D6 of dynein motor"/>
    <property type="match status" value="1"/>
</dbReference>
<dbReference type="Gene3D" id="3.20.180.20">
    <property type="entry name" value="Dynein heavy chain, N-terminal domain 2"/>
    <property type="match status" value="1"/>
</dbReference>
<dbReference type="InterPro" id="IPR043157">
    <property type="entry name" value="Dynein_AAA1S"/>
</dbReference>
<keyword evidence="12" id="KW-0243">Dynein</keyword>
<accession>A0AAD5SGH6</accession>
<feature type="coiled-coil region" evidence="19">
    <location>
        <begin position="2853"/>
        <end position="2898"/>
    </location>
</feature>
<dbReference type="GO" id="GO:0005874">
    <property type="term" value="C:microtubule"/>
    <property type="evidence" value="ECO:0007669"/>
    <property type="project" value="UniProtKB-KW"/>
</dbReference>
<keyword evidence="10" id="KW-0067">ATP-binding</keyword>
<dbReference type="GO" id="GO:0051959">
    <property type="term" value="F:dynein light intermediate chain binding"/>
    <property type="evidence" value="ECO:0007669"/>
    <property type="project" value="InterPro"/>
</dbReference>
<proteinExistence type="inferred from homology"/>
<dbReference type="InterPro" id="IPR041466">
    <property type="entry name" value="Dynein_AAA5_ext"/>
</dbReference>
<dbReference type="FunFam" id="1.20.1270.280:FF:000001">
    <property type="entry name" value="dynein heavy chain 7, axonemal"/>
    <property type="match status" value="1"/>
</dbReference>
<dbReference type="Pfam" id="PF12775">
    <property type="entry name" value="AAA_7"/>
    <property type="match status" value="1"/>
</dbReference>
<keyword evidence="7" id="KW-0493">Microtubule</keyword>
<dbReference type="Gene3D" id="1.20.58.1120">
    <property type="match status" value="1"/>
</dbReference>
<evidence type="ECO:0000256" key="17">
    <source>
        <dbReference type="ARBA" id="ARBA00023273"/>
    </source>
</evidence>
<dbReference type="Gene3D" id="1.20.920.20">
    <property type="match status" value="1"/>
</dbReference>
<keyword evidence="15" id="KW-0505">Motor protein</keyword>
<dbReference type="Pfam" id="PF17852">
    <property type="entry name" value="Dynein_AAA_lid"/>
    <property type="match status" value="1"/>
</dbReference>
<dbReference type="InterPro" id="IPR035699">
    <property type="entry name" value="AAA_6"/>
</dbReference>
<dbReference type="FunFam" id="1.20.58.1120:FF:000005">
    <property type="entry name" value="Dynein, axonemal, heavy chain 12"/>
    <property type="match status" value="1"/>
</dbReference>
<dbReference type="InterPro" id="IPR027417">
    <property type="entry name" value="P-loop_NTPase"/>
</dbReference>
<dbReference type="InterPro" id="IPR042228">
    <property type="entry name" value="Dynein_linker_3"/>
</dbReference>
<evidence type="ECO:0000256" key="19">
    <source>
        <dbReference type="SAM" id="Coils"/>
    </source>
</evidence>
<evidence type="ECO:0000256" key="13">
    <source>
        <dbReference type="ARBA" id="ARBA00023054"/>
    </source>
</evidence>
<dbReference type="InterPro" id="IPR043160">
    <property type="entry name" value="Dynein_C_barrel"/>
</dbReference>
<evidence type="ECO:0000256" key="4">
    <source>
        <dbReference type="ARBA" id="ARBA00011655"/>
    </source>
</evidence>
<dbReference type="InterPro" id="IPR042219">
    <property type="entry name" value="AAA_lid_11_sf"/>
</dbReference>
<dbReference type="InterPro" id="IPR024743">
    <property type="entry name" value="Dynein_HC_stalk"/>
</dbReference>
<feature type="coiled-coil region" evidence="19">
    <location>
        <begin position="819"/>
        <end position="846"/>
    </location>
</feature>
<evidence type="ECO:0000256" key="1">
    <source>
        <dbReference type="ARBA" id="ARBA00004230"/>
    </source>
</evidence>
<dbReference type="InterPro" id="IPR004273">
    <property type="entry name" value="Dynein_heavy_D6_P-loop"/>
</dbReference>
<feature type="region of interest" description="Disordered" evidence="20">
    <location>
        <begin position="1"/>
        <end position="28"/>
    </location>
</feature>
<dbReference type="FunFam" id="1.20.920.20:FF:000006">
    <property type="entry name" value="Dynein, axonemal, heavy chain 6"/>
    <property type="match status" value="1"/>
</dbReference>
<dbReference type="Pfam" id="PF18199">
    <property type="entry name" value="Dynein_C"/>
    <property type="match status" value="1"/>
</dbReference>
<dbReference type="SUPFAM" id="SSF52540">
    <property type="entry name" value="P-loop containing nucleoside triphosphate hydrolases"/>
    <property type="match status" value="4"/>
</dbReference>
<feature type="region of interest" description="Disordered" evidence="20">
    <location>
        <begin position="304"/>
        <end position="327"/>
    </location>
</feature>
<dbReference type="Gene3D" id="1.20.140.100">
    <property type="entry name" value="Dynein heavy chain, N-terminal domain 2"/>
    <property type="match status" value="1"/>
</dbReference>
<feature type="coiled-coil region" evidence="19">
    <location>
        <begin position="3102"/>
        <end position="3150"/>
    </location>
</feature>
<dbReference type="GO" id="GO:0005524">
    <property type="term" value="F:ATP binding"/>
    <property type="evidence" value="ECO:0007669"/>
    <property type="project" value="UniProtKB-KW"/>
</dbReference>
<keyword evidence="8" id="KW-0677">Repeat</keyword>
<dbReference type="GO" id="GO:0045505">
    <property type="term" value="F:dynein intermediate chain binding"/>
    <property type="evidence" value="ECO:0007669"/>
    <property type="project" value="InterPro"/>
</dbReference>
<sequence>MASPRRKAFLPLRVTPAASKDRADGTYTTNECESQLATALGVAPPSSHGKTRRGVLSDFIVRPNDFMDEDVLHAATPPVENPLAIRSLATTRSYRRPIVEAVSTAEEGREDTARKTTGLHDGIVDAFPVHPLPQSEGVPADPPNAPDQPTTPAATAHTPPKPHLVAPVQHTRKFHRADYVKAMEPKVLLPFEARPGQTPRKIEIERRKRIYSSQNIAVLIKEEIRAALGPKVHTTGPVSDQKDAYSNEGKVEGTEAPDALAATGGEGGEAVLCGDFLPLEYFDDVEYDERTVWEWLNMLSDGPDSTSFVSNVPSSNSQSPSSAEGHIRDAAIPVPAKALDGENWRDCLVIGYDEISAKWKVKWRKAEGWDYDRPQDEDADGAEDEDDEDMAEEGGEGNVGEQVKRNEAWVHRINLMFLAEDPFRFARRVAAAYRLREIFAFFIDCMPVEDSLSMPGNYLSHILDIATNHRQNFKKLMAGQAAEGLIQEIRLDYARALSRQMFDLEVKNPEKQSAYAFLKLPPDEHPLKISPSATAPLPTYEFAKYKSDFGFNSFLNKSEVIRTLAKVRTECDKLASTSLFVTNVTKMVRLDEFEQMQNQSLGNVKASLKESWINTLKTTIRNGFKDVGKGWYNMQESNLEVYKISKLKKFMTAVRFMMQDSLRFLILNSLTDYIKLIASVSSQKVVITGTSDVRVLDPNFQGRIGSTESGGKRPLFLIDLVWRNGQLKYNIDLTQYETVILVTFDKALGAVEGLPDLEPVVMDQMFWATKPTLQTPHSKEAAVAHLRERLRQAIRDGVAPLEQYLRQFEKHLPLLSLDISQYAQEYENENHSVDEMERDIVRHMQEWEALDKDIPSHINLGLFWVSCENVRAAMRKDLSKVVLDLLNRRTGKLAQSISQSFTTIQQRLKDRPLKIEELTELREFMRTVPDIVRTQAARILEMLHNYEILEKHRYELSNEDFRARWQAFSWPGKVDEMLRTTEATLEADESSFMRNLTQDQEIFKERVHTLGTIIADFSKHTDVNRLNEIVIEVHKISMELKECQNLVTLFNSRERLFNLEVTHYEEVAQLNKDFEPYRSLWLTAADWTKWRNQWLHGSFLELSAEDVEKNLMNAWRTVFKSVKHFKNVPGCLAVANQLKDEMDEFKPYLPLIQALRNPGMRDRHWDRLSEDLGRQIQPDPSLTLTDVLKMDLLGRVDVITKVCDVAGKEYSIEAALDKMDNEWKTIVLEIFAYKDTGTFIMKASDEVIRLLDDHIVMTQSMSFSPYKKPFAERIALWESKLRTVQEVLDAWMTCQRSWLYLEPIFGSDDIITQLPVESKRFTTMDRTWRRIMSQAKQKPGVIEFCSDYKLLDSFRECNKLLELVSKGLSAYLESKRIAFPRFFFLSDDELLQILSQTKDPTAVQPHLRKCFENIASLEFKDDKKIVAIFSAEGEKIDLEQPFYPKGPVEEWLLHVEDQMRRSVKKVIMDGLATYHTKQRTDWVLDWPGQCVIAASQTYWTREVSEALRAGSGGVKALYTRLLAQLQGLVGLVRGELPFIARLILGDLIVIDVHSRDVVKKLIDSNVNSENDFEWISQLRYYWEEDDLRLKIVNANFRYGYEYLGNTGRLVITPLTDRCYLTLTGAMHLGMGGAPAGPAGTGKTETVKDLAKALAKQCVVFNCSDQLDYLAMAKFFKGLAASGAWACFDEFNRIDIEVLSVIAQQISTIQKAATAGQTRFLFEGIDLPLDPTNAIFITMNPGYAGRTELPDNLKALFRPVAMMIPNYGMIGEISLFSFGFSNAKVLSEKMVATFKLSSEQLSSQDHYDFGMRAVKTVISSAGNLKREQPNASEDLILLRALCDCNLPKFLADDVPLFNGIISDLFPGVEQPKIDYGELLESLNHMCEKMVLQPEDAFIKKCIQLYETTIVRHGLMLVGPTGGGKTSCMRVLAKSMSALQGRRAPNGKLFQKVRVHVLNPKSITMGQLYGEFDQQTHEWTDGILSCLMREGVDDTTPDKKWYVFDGPVDAVWVESMNTLLDDNKKLCLSSGEIIKMAPTQTMMFEVQDLAFASPATVSRCGMIYMEPGALGIAPLVKSWMGKQEQQLPGQLASIFRGMVQPLFDHYLETGMDFIRRSVREAVPTTNGNLAMALMRILSCLMTPFLQPDGEGLVGAPVSGSAAQAPNALDMFTMMMEPSFLFAMIWSVGATSDSDGRRKFDTWLRQRMTERAPAISFPAEGQVYDYNFDQEERAWVNWMDTAPEFAINPKQNPSEIIVPTLDTIRNTYLLHLLLHHGCHVLSTGPTGTGKTVTVLEKIMRGMDTSIVPVIFNFSARTSANQTQDLIDSKMEKRRKGVFGPPVGKRYIIFVDDLNMPALDICNAQPPIELLRQWMDCGGWYDRKNVGRFMDVTDLTFICAMGPPGGGRNPVTQRFTRHFNLLSFVEMEDVSLQRIFSTILGAFLNKFSPEIQSKTDPIVAASIIIYNTIRTELLPTPAKSHYTFNLRDLAKVVLGVLSADAKTVNLGTDIVRLWIHECMRVFQDRLVDANDKGWFSNLVKGTMKSELTMNWQDVVTTEPIVYGDYLTPGADPKAYVEIKDMRRLVKLAEEYLDDYNSTTTSPMKLVMFLDAIEHVSRICRIIRQPAGHALLLGVGGSGRQSLSRLAAFMEEYELFQIEITKSYGQTEWKDDLKKVLLGSGIEAKPTVFLYTDTQIINEGSLEDVNNILNGGDVPNIYNNEEMDRILNAMRPIALDATITPTRENLFSLYISRVRANLHVIICMSPIGDAFRNRLRMFPSLVNCCTIDWFSTWPEEALRSVAANSVAEISDIGSEQVIDGIVNLCVHMHESVRDRCVLYKAELNRNNYVTPKSYLELLNLYKRLLEKKRNELQALRKRTSTGLEKLLNATKEVEILQEELEAMQPMLMQTSQETEYAMKKIAVDKVKAEEIRETVVREEAASNKKAEETKTIAEDAKRDLDEALPALDAAVESLNSLSKNDVIEVRSMQRPPEGVKLVMEAVCIMKGVKPKKVDGDKPGKKVDDYWEPGKGLLAEPQKFLDGLLHFDKDNIPDAVVQKIKPYIDSPEFSVEKVSRVSKAATSMCQWVRAMEKYFWVSKSVAPKRAKLEEAQQELDTTLKLLAELKKKMRESEISIKEMEKRYAESVAKKEELSRKVEECNVKLSRAGKLITGLAGEKQRWALTVDQLDTKINNVIGDILLAAGAIAYLGPFTAEYRAALMKEWMGSLLRLKIPHSENISLWESLGDHVKLREWELSGLPKDALSRDNAIIVQNSRRWPLLIDPQGQANKWIRNMEKDNQLDIVKLTDKDFLRTLENAIRFGKPVLLENVGEKLDPALEPILLRMTFKQGGNTVIKVGDSILPYHDDFRFYITTKLPNPHYTPETSATVTLLNFTLAPSGLEDQLLAIVVANERPDLEEAKAQLTLNNAQMKKELKDIEDKILYLLSSVQGSPVDDERLIDTLGASKETSEEISLKVVAAEQTEKEIDTTRNKYAPVAVRTRILFFCITELANIDPMYQYSLGWFMNLFVSAITHSDKSDDIDIRIANINEFFTFSLFSNVCRSLFEKHKLLFSFLLIIRILMNDDAIDADEWRFLLTGGTASEKKVQNPAPDWLSGGSWTQILSLSALSNFNSLDADFGEFVDQFRMIFDSSQPHREALPGRWNHALSQFQKLLVLRCLRPDRMTSAIQEFVAAQLGDRFIEPQTSDLSALYKESNPCTPLIFVLSPGADPANSLYKFAEEMRFTKKLMSVSLGQGQGPRAEALIREGTERGLWILLQNCHLSPSWMPSLDRIIDGMTPDKVHRDCRIWLTSMPTPKFPVSILQNGVKTTLEPPNGIKANLMRTYATFNEEYLNSCTKVREWKKLLFSLCFFHAVVQERRKFGPLGWNIPYEFTDGDLRICIRQLNMFLDEYDEAPFKVLKYTVGEINYGGRVTDDWDRRLIMNILEDFYSAKVLDDNYRFSSSSDIYVSIPSDTYNVYRNYIKQLPIEETTDIFSMHENANITFAQKETFTLFDTLLALMPKTTKNASGKTRDEQLADTTSSIQHKVPKPFNFEAVAKKYPVDYKESMSTVLLQEVIRYNRLLSTIHATLAELLKALKGLVVMSEQLEMMSNSIFINQVPSVWAAKAYPSLKSLSSWVTDLVARCEFIQRWIDGGIPNVFWISGFFFPQAFLTGTLQNYARKDVVSIDNLSFDFKVLDVRWEDIHSKPADGCYIRGMYLEGARWDATKRVLAESRPKELYTEMSVMWLLPKPNRKRPDSGIYDCPVYKTLTRAGTLSTTGHSTNYVLTVELPSDMPQAHWIKRGVALIMGLGSGW</sequence>
<dbReference type="Pfam" id="PF12774">
    <property type="entry name" value="AAA_6"/>
    <property type="match status" value="1"/>
</dbReference>
<dbReference type="FunFam" id="3.40.50.300:FF:001328">
    <property type="entry name" value="Dynein heavy chain 6, axonemal"/>
    <property type="match status" value="1"/>
</dbReference>
<comment type="subcellular location">
    <subcellularLocation>
        <location evidence="1">Cell projection</location>
        <location evidence="1">Cilium</location>
        <location evidence="1">Flagellum</location>
    </subcellularLocation>
    <subcellularLocation>
        <location evidence="2">Cytoplasm</location>
        <location evidence="2">Cytoskeleton</location>
        <location evidence="2">Cilium axoneme</location>
    </subcellularLocation>
</comment>
<feature type="domain" description="AAA+ ATPase" evidence="21">
    <location>
        <begin position="1909"/>
        <end position="2146"/>
    </location>
</feature>
<dbReference type="Gene3D" id="3.10.490.20">
    <property type="match status" value="1"/>
</dbReference>
<feature type="coiled-coil region" evidence="19">
    <location>
        <begin position="3408"/>
        <end position="3435"/>
    </location>
</feature>
<protein>
    <recommendedName>
        <fullName evidence="5">Dynein heavy chain, cytoplasmic</fullName>
    </recommendedName>
    <alternativeName>
        <fullName evidence="18">Dynein heavy chain, cytosolic</fullName>
    </alternativeName>
</protein>
<evidence type="ECO:0000256" key="2">
    <source>
        <dbReference type="ARBA" id="ARBA00004430"/>
    </source>
</evidence>
<dbReference type="FunFam" id="1.20.920.30:FF:000005">
    <property type="entry name" value="Dynein, axonemal, heavy chain 2"/>
    <property type="match status" value="1"/>
</dbReference>
<comment type="similarity">
    <text evidence="3">Belongs to the dynein heavy chain family.</text>
</comment>
<dbReference type="InterPro" id="IPR024317">
    <property type="entry name" value="Dynein_heavy_chain_D4_dom"/>
</dbReference>
<feature type="domain" description="AAA+ ATPase" evidence="21">
    <location>
        <begin position="2273"/>
        <end position="2421"/>
    </location>
</feature>
<dbReference type="FunFam" id="3.40.50.300:FF:000362">
    <property type="entry name" value="Dynein, axonemal, heavy chain 6"/>
    <property type="match status" value="1"/>
</dbReference>
<dbReference type="GO" id="GO:0003341">
    <property type="term" value="P:cilium movement"/>
    <property type="evidence" value="ECO:0007669"/>
    <property type="project" value="UniProtKB-ARBA"/>
</dbReference>
<dbReference type="InterPro" id="IPR003593">
    <property type="entry name" value="AAA+_ATPase"/>
</dbReference>
<dbReference type="FunFam" id="1.10.8.710:FF:000004">
    <property type="entry name" value="Dynein axonemal heavy chain 6"/>
    <property type="match status" value="1"/>
</dbReference>
<dbReference type="Gene3D" id="6.10.140.1060">
    <property type="match status" value="1"/>
</dbReference>
<keyword evidence="11" id="KW-0282">Flagellum</keyword>
<dbReference type="Gene3D" id="1.20.1270.280">
    <property type="match status" value="1"/>
</dbReference>
<dbReference type="FunFam" id="1.10.287.2620:FF:000002">
    <property type="entry name" value="Dynein heavy chain 2, axonemal"/>
    <property type="match status" value="1"/>
</dbReference>
<dbReference type="Gene3D" id="1.10.472.130">
    <property type="match status" value="1"/>
</dbReference>
<dbReference type="GO" id="GO:0008569">
    <property type="term" value="F:minus-end-directed microtubule motor activity"/>
    <property type="evidence" value="ECO:0007669"/>
    <property type="project" value="InterPro"/>
</dbReference>
<dbReference type="InterPro" id="IPR013602">
    <property type="entry name" value="Dynein_heavy_linker"/>
</dbReference>
<dbReference type="Pfam" id="PF08393">
    <property type="entry name" value="DHC_N2"/>
    <property type="match status" value="1"/>
</dbReference>
<gene>
    <name evidence="22" type="primary">DNAH1_1</name>
    <name evidence="22" type="ORF">HK097_002453</name>
</gene>